<evidence type="ECO:0000259" key="6">
    <source>
        <dbReference type="PROSITE" id="PS50977"/>
    </source>
</evidence>
<dbReference type="InterPro" id="IPR050109">
    <property type="entry name" value="HTH-type_TetR-like_transc_reg"/>
</dbReference>
<dbReference type="KEGG" id="sxa:FMM02_07790"/>
<keyword evidence="3" id="KW-0804">Transcription</keyword>
<feature type="region of interest" description="Disordered" evidence="5">
    <location>
        <begin position="1"/>
        <end position="25"/>
    </location>
</feature>
<dbReference type="Proteomes" id="UP000321857">
    <property type="component" value="Chromosome"/>
</dbReference>
<proteinExistence type="predicted"/>
<evidence type="ECO:0000256" key="4">
    <source>
        <dbReference type="PROSITE-ProRule" id="PRU00335"/>
    </source>
</evidence>
<dbReference type="GO" id="GO:0003700">
    <property type="term" value="F:DNA-binding transcription factor activity"/>
    <property type="evidence" value="ECO:0007669"/>
    <property type="project" value="TreeGrafter"/>
</dbReference>
<evidence type="ECO:0000313" key="8">
    <source>
        <dbReference type="Proteomes" id="UP000321857"/>
    </source>
</evidence>
<feature type="domain" description="HTH tetR-type" evidence="6">
    <location>
        <begin position="24"/>
        <end position="84"/>
    </location>
</feature>
<dbReference type="InterPro" id="IPR001647">
    <property type="entry name" value="HTH_TetR"/>
</dbReference>
<dbReference type="OrthoDB" id="9795011at2"/>
<dbReference type="RefSeq" id="WP_147494316.1">
    <property type="nucleotide sequence ID" value="NZ_CP041659.1"/>
</dbReference>
<dbReference type="Pfam" id="PF00440">
    <property type="entry name" value="TetR_N"/>
    <property type="match status" value="1"/>
</dbReference>
<evidence type="ECO:0000256" key="3">
    <source>
        <dbReference type="ARBA" id="ARBA00023163"/>
    </source>
</evidence>
<evidence type="ECO:0000256" key="2">
    <source>
        <dbReference type="ARBA" id="ARBA00023125"/>
    </source>
</evidence>
<dbReference type="PANTHER" id="PTHR30055">
    <property type="entry name" value="HTH-TYPE TRANSCRIPTIONAL REGULATOR RUTR"/>
    <property type="match status" value="1"/>
</dbReference>
<sequence length="200" mass="21841">MSTHSLNAPPKRDYRLGKRAKKQEETRQRIVEAAVDLHCSIGPARTSVSQIAERAGVQRHTYYAHFPDEWDLLTACSGLALSRDPLPSVEDWLDFPPGQERIVHGLAELYAWFGRNEGQAACVLRDAEHHEPTRKIVALRMQPTFQRAAALLAEGLPGQGASLVAVALDFHCWRILASDHSPSGAAALMAGAICSTTPVA</sequence>
<dbReference type="PROSITE" id="PS50977">
    <property type="entry name" value="HTH_TETR_2"/>
    <property type="match status" value="1"/>
</dbReference>
<dbReference type="PANTHER" id="PTHR30055:SF234">
    <property type="entry name" value="HTH-TYPE TRANSCRIPTIONAL REGULATOR BETI"/>
    <property type="match status" value="1"/>
</dbReference>
<feature type="compositionally biased region" description="Basic and acidic residues" evidence="5">
    <location>
        <begin position="10"/>
        <end position="25"/>
    </location>
</feature>
<dbReference type="InterPro" id="IPR009057">
    <property type="entry name" value="Homeodomain-like_sf"/>
</dbReference>
<organism evidence="7 8">
    <name type="scientific">Sphingomonas xanthus</name>
    <dbReference type="NCBI Taxonomy" id="2594473"/>
    <lineage>
        <taxon>Bacteria</taxon>
        <taxon>Pseudomonadati</taxon>
        <taxon>Pseudomonadota</taxon>
        <taxon>Alphaproteobacteria</taxon>
        <taxon>Sphingomonadales</taxon>
        <taxon>Sphingomonadaceae</taxon>
        <taxon>Sphingomonas</taxon>
    </lineage>
</organism>
<accession>A0A516ISJ9</accession>
<dbReference type="GO" id="GO:0000976">
    <property type="term" value="F:transcription cis-regulatory region binding"/>
    <property type="evidence" value="ECO:0007669"/>
    <property type="project" value="TreeGrafter"/>
</dbReference>
<keyword evidence="1" id="KW-0805">Transcription regulation</keyword>
<protein>
    <submittedName>
        <fullName evidence="7">TetR/AcrR family transcriptional regulator</fullName>
    </submittedName>
</protein>
<dbReference type="Gene3D" id="1.10.357.10">
    <property type="entry name" value="Tetracycline Repressor, domain 2"/>
    <property type="match status" value="1"/>
</dbReference>
<keyword evidence="8" id="KW-1185">Reference proteome</keyword>
<dbReference type="EMBL" id="CP041659">
    <property type="protein sequence ID" value="QDP19867.1"/>
    <property type="molecule type" value="Genomic_DNA"/>
</dbReference>
<gene>
    <name evidence="7" type="ORF">FMM02_07790</name>
</gene>
<reference evidence="7 8" key="1">
    <citation type="submission" date="2019-07" db="EMBL/GenBank/DDBJ databases">
        <title>Sphingomonas AE3 Genome sequencing and assembly.</title>
        <authorList>
            <person name="Kim H."/>
        </authorList>
    </citation>
    <scope>NUCLEOTIDE SEQUENCE [LARGE SCALE GENOMIC DNA]</scope>
    <source>
        <strain evidence="7 8">AE3</strain>
    </source>
</reference>
<feature type="DNA-binding region" description="H-T-H motif" evidence="4">
    <location>
        <begin position="47"/>
        <end position="66"/>
    </location>
</feature>
<name>A0A516ISJ9_9SPHN</name>
<dbReference type="AlphaFoldDB" id="A0A516ISJ9"/>
<keyword evidence="2 4" id="KW-0238">DNA-binding</keyword>
<evidence type="ECO:0000256" key="1">
    <source>
        <dbReference type="ARBA" id="ARBA00023015"/>
    </source>
</evidence>
<evidence type="ECO:0000256" key="5">
    <source>
        <dbReference type="SAM" id="MobiDB-lite"/>
    </source>
</evidence>
<dbReference type="SUPFAM" id="SSF46689">
    <property type="entry name" value="Homeodomain-like"/>
    <property type="match status" value="1"/>
</dbReference>
<evidence type="ECO:0000313" key="7">
    <source>
        <dbReference type="EMBL" id="QDP19867.1"/>
    </source>
</evidence>